<accession>A0A964UTM1</accession>
<dbReference type="RefSeq" id="WP_161701368.1">
    <property type="nucleotide sequence ID" value="NZ_JAAAHS010000225.1"/>
</dbReference>
<dbReference type="Proteomes" id="UP000598297">
    <property type="component" value="Unassembled WGS sequence"/>
</dbReference>
<dbReference type="AlphaFoldDB" id="A0A964UTM1"/>
<organism evidence="1 2">
    <name type="scientific">Streptomyces boluensis</name>
    <dbReference type="NCBI Taxonomy" id="1775135"/>
    <lineage>
        <taxon>Bacteria</taxon>
        <taxon>Bacillati</taxon>
        <taxon>Actinomycetota</taxon>
        <taxon>Actinomycetes</taxon>
        <taxon>Kitasatosporales</taxon>
        <taxon>Streptomycetaceae</taxon>
        <taxon>Streptomyces</taxon>
    </lineage>
</organism>
<dbReference type="EMBL" id="JAAAHS010000225">
    <property type="protein sequence ID" value="NBE54507.1"/>
    <property type="molecule type" value="Genomic_DNA"/>
</dbReference>
<protein>
    <recommendedName>
        <fullName evidence="3">WxL domain-containing protein</fullName>
    </recommendedName>
</protein>
<keyword evidence="2" id="KW-1185">Reference proteome</keyword>
<sequence length="171" mass="17025">MSALALIAASPVHARPGQGAPHAVWAVPRAVLGPSVTVPVSANLGTTKPGTTVTVNLGSVTVSNVTTRGWTATVSATPLKTGAGTAAQTIPADKLSYWSGPLVSKTGTGTWTPGQPAAANAQDLNTPRTSFSYSTIVGTSSSVTFSPKLVVSVPSTAVAGTYTGKVTHSVA</sequence>
<evidence type="ECO:0000313" key="2">
    <source>
        <dbReference type="Proteomes" id="UP000598297"/>
    </source>
</evidence>
<reference evidence="1" key="1">
    <citation type="submission" date="2020-01" db="EMBL/GenBank/DDBJ databases">
        <title>Whole-genome analyses of novel actinobacteria.</title>
        <authorList>
            <person name="Sahin N."/>
        </authorList>
    </citation>
    <scope>NUCLEOTIDE SEQUENCE</scope>
    <source>
        <strain evidence="1">YC537</strain>
    </source>
</reference>
<gene>
    <name evidence="1" type="ORF">GUY60_24425</name>
</gene>
<dbReference type="OrthoDB" id="5147666at2"/>
<evidence type="ECO:0008006" key="3">
    <source>
        <dbReference type="Google" id="ProtNLM"/>
    </source>
</evidence>
<comment type="caution">
    <text evidence="1">The sequence shown here is derived from an EMBL/GenBank/DDBJ whole genome shotgun (WGS) entry which is preliminary data.</text>
</comment>
<evidence type="ECO:0000313" key="1">
    <source>
        <dbReference type="EMBL" id="NBE54507.1"/>
    </source>
</evidence>
<name>A0A964UTM1_9ACTN</name>
<proteinExistence type="predicted"/>